<reference evidence="4 5" key="1">
    <citation type="submission" date="2018-02" db="EMBL/GenBank/DDBJ databases">
        <title>Genomic Encyclopedia of Archaeal and Bacterial Type Strains, Phase II (KMG-II): from individual species to whole genera.</title>
        <authorList>
            <person name="Goeker M."/>
        </authorList>
    </citation>
    <scope>NUCLEOTIDE SEQUENCE [LARGE SCALE GENOMIC DNA]</scope>
    <source>
        <strain evidence="4 5">DSM 22857</strain>
    </source>
</reference>
<feature type="transmembrane region" description="Helical" evidence="2">
    <location>
        <begin position="691"/>
        <end position="709"/>
    </location>
</feature>
<feature type="compositionally biased region" description="Low complexity" evidence="1">
    <location>
        <begin position="31"/>
        <end position="48"/>
    </location>
</feature>
<proteinExistence type="predicted"/>
<evidence type="ECO:0000313" key="4">
    <source>
        <dbReference type="EMBL" id="PPK93833.1"/>
    </source>
</evidence>
<sequence>MPTAPRSSRARAAAALALAGLLAGAPVLAPAPAAGSTRTPSPTRTATGSFPVDVRLTSVTPAAYSRPAGDAAPGSPGTGSVTVRGVLRNEGTKALEDVTVHLYVQRSALRTRGAVERWASAEASAGIPGSFPTVAEAVLGVPADGAEPLVSAARLEPGAEVPFTLAVDAAALGAAAGAHATAVEVRSGVARVGVERTFLTAAPQGRVQPTGITLLAPLVASRPLDREPLDGVPDREALAEQVTDGSLGRVLASTQDPRIAWVLDPALLPAAETAQAAQAAAAAEGTTGGGPGPDAAVATWLDRVRDGAVGRDVLALPFADPDLSALARTRDGDVLLAAADDVGAQASALLGSPVVDDVAWPAGGAADPRTSAFIAAGEDTAVILDEASAPADPDLTYTPTSRADLRTGTGALTGLVADPELSAALAGTADEDEAASHVQRFLAEAATTTLQRPNDSRDLLAVAPRGWEPSPAAVAALLTALDSSPWAQVQPLDALLREETPEDARTTPPATVEKGARRLPTPHVLALLSARDRLDDLAAAVDGPAPRVQELQQAALGLASVAWRGRDAQRDEARGELQAAVQELLGGVRIAPGSDRNLAATRSELPLTVINEMDVPITVDLTLQPRTPRLRLERSTTLTLPARSQQRVGVPVEAVANGRVVVDAQLRTPEGTPLGAPAAVTVNISMGLESWLVGGLAAAAGLLLVSGLVRAVHRGRRRMDEAEIVVPAAEDPAAGGAGPEDPATGDTAAGAPHDAPGGVRG</sequence>
<dbReference type="AlphaFoldDB" id="A0A2S6IHY6"/>
<keyword evidence="2" id="KW-1133">Transmembrane helix</keyword>
<dbReference type="EMBL" id="PTJD01000009">
    <property type="protein sequence ID" value="PPK93833.1"/>
    <property type="molecule type" value="Genomic_DNA"/>
</dbReference>
<keyword evidence="3" id="KW-0732">Signal</keyword>
<keyword evidence="2" id="KW-0812">Transmembrane</keyword>
<evidence type="ECO:0000256" key="3">
    <source>
        <dbReference type="SAM" id="SignalP"/>
    </source>
</evidence>
<organism evidence="4 5">
    <name type="scientific">Kineococcus xinjiangensis</name>
    <dbReference type="NCBI Taxonomy" id="512762"/>
    <lineage>
        <taxon>Bacteria</taxon>
        <taxon>Bacillati</taxon>
        <taxon>Actinomycetota</taxon>
        <taxon>Actinomycetes</taxon>
        <taxon>Kineosporiales</taxon>
        <taxon>Kineosporiaceae</taxon>
        <taxon>Kineococcus</taxon>
    </lineage>
</organism>
<feature type="region of interest" description="Disordered" evidence="1">
    <location>
        <begin position="31"/>
        <end position="52"/>
    </location>
</feature>
<gene>
    <name evidence="4" type="ORF">CLV92_109110</name>
</gene>
<feature type="signal peptide" evidence="3">
    <location>
        <begin position="1"/>
        <end position="29"/>
    </location>
</feature>
<feature type="compositionally biased region" description="Low complexity" evidence="1">
    <location>
        <begin position="727"/>
        <end position="742"/>
    </location>
</feature>
<keyword evidence="5" id="KW-1185">Reference proteome</keyword>
<keyword evidence="2" id="KW-0472">Membrane</keyword>
<accession>A0A2S6IHY6</accession>
<dbReference type="OrthoDB" id="3797035at2"/>
<dbReference type="Pfam" id="PF19516">
    <property type="entry name" value="DUF6049"/>
    <property type="match status" value="1"/>
</dbReference>
<protein>
    <recommendedName>
        <fullName evidence="6">Glycoprotein</fullName>
    </recommendedName>
</protein>
<feature type="region of interest" description="Disordered" evidence="1">
    <location>
        <begin position="726"/>
        <end position="761"/>
    </location>
</feature>
<dbReference type="RefSeq" id="WP_104433395.1">
    <property type="nucleotide sequence ID" value="NZ_PTJD01000009.1"/>
</dbReference>
<feature type="chain" id="PRO_5039164133" description="Glycoprotein" evidence="3">
    <location>
        <begin position="30"/>
        <end position="761"/>
    </location>
</feature>
<dbReference type="Proteomes" id="UP000239485">
    <property type="component" value="Unassembled WGS sequence"/>
</dbReference>
<evidence type="ECO:0008006" key="6">
    <source>
        <dbReference type="Google" id="ProtNLM"/>
    </source>
</evidence>
<evidence type="ECO:0000256" key="2">
    <source>
        <dbReference type="SAM" id="Phobius"/>
    </source>
</evidence>
<evidence type="ECO:0000256" key="1">
    <source>
        <dbReference type="SAM" id="MobiDB-lite"/>
    </source>
</evidence>
<evidence type="ECO:0000313" key="5">
    <source>
        <dbReference type="Proteomes" id="UP000239485"/>
    </source>
</evidence>
<comment type="caution">
    <text evidence="4">The sequence shown here is derived from an EMBL/GenBank/DDBJ whole genome shotgun (WGS) entry which is preliminary data.</text>
</comment>
<dbReference type="InterPro" id="IPR046112">
    <property type="entry name" value="DUF6049"/>
</dbReference>
<name>A0A2S6IHY6_9ACTN</name>